<proteinExistence type="predicted"/>
<evidence type="ECO:0000313" key="1">
    <source>
        <dbReference type="EMBL" id="GFY31843.1"/>
    </source>
</evidence>
<sequence length="113" mass="12808">MDRNPVTSEYILDFKKYPIEVAWKKLQDHFQPHTCARVIGLLDEFFNCRILEQEEIGLYAARLRTIVFQLRDAGWDEKMNGGCKAELAAGTVVEIEAGVSLFTDPISDVGKCI</sequence>
<evidence type="ECO:0000313" key="2">
    <source>
        <dbReference type="Proteomes" id="UP000887159"/>
    </source>
</evidence>
<gene>
    <name evidence="1" type="ORF">TNCV_4201511</name>
</gene>
<reference evidence="1" key="1">
    <citation type="submission" date="2020-08" db="EMBL/GenBank/DDBJ databases">
        <title>Multicomponent nature underlies the extraordinary mechanical properties of spider dragline silk.</title>
        <authorList>
            <person name="Kono N."/>
            <person name="Nakamura H."/>
            <person name="Mori M."/>
            <person name="Yoshida Y."/>
            <person name="Ohtoshi R."/>
            <person name="Malay A.D."/>
            <person name="Moran D.A.P."/>
            <person name="Tomita M."/>
            <person name="Numata K."/>
            <person name="Arakawa K."/>
        </authorList>
    </citation>
    <scope>NUCLEOTIDE SEQUENCE</scope>
</reference>
<protein>
    <submittedName>
        <fullName evidence="1">Uncharacterized protein</fullName>
    </submittedName>
</protein>
<name>A0A8X6WBI3_TRICX</name>
<keyword evidence="2" id="KW-1185">Reference proteome</keyword>
<dbReference type="AlphaFoldDB" id="A0A8X6WBI3"/>
<accession>A0A8X6WBI3</accession>
<organism evidence="1 2">
    <name type="scientific">Trichonephila clavipes</name>
    <name type="common">Golden silk orbweaver</name>
    <name type="synonym">Nephila clavipes</name>
    <dbReference type="NCBI Taxonomy" id="2585209"/>
    <lineage>
        <taxon>Eukaryota</taxon>
        <taxon>Metazoa</taxon>
        <taxon>Ecdysozoa</taxon>
        <taxon>Arthropoda</taxon>
        <taxon>Chelicerata</taxon>
        <taxon>Arachnida</taxon>
        <taxon>Araneae</taxon>
        <taxon>Araneomorphae</taxon>
        <taxon>Entelegynae</taxon>
        <taxon>Araneoidea</taxon>
        <taxon>Nephilidae</taxon>
        <taxon>Trichonephila</taxon>
    </lineage>
</organism>
<dbReference type="Proteomes" id="UP000887159">
    <property type="component" value="Unassembled WGS sequence"/>
</dbReference>
<dbReference type="EMBL" id="BMAU01021400">
    <property type="protein sequence ID" value="GFY31843.1"/>
    <property type="molecule type" value="Genomic_DNA"/>
</dbReference>
<comment type="caution">
    <text evidence="1">The sequence shown here is derived from an EMBL/GenBank/DDBJ whole genome shotgun (WGS) entry which is preliminary data.</text>
</comment>